<dbReference type="Proteomes" id="UP000030146">
    <property type="component" value="Unassembled WGS sequence"/>
</dbReference>
<keyword evidence="2" id="KW-1185">Reference proteome</keyword>
<proteinExistence type="predicted"/>
<accession>A0A0A2F806</accession>
<evidence type="ECO:0000313" key="2">
    <source>
        <dbReference type="Proteomes" id="UP000030146"/>
    </source>
</evidence>
<evidence type="ECO:0000313" key="1">
    <source>
        <dbReference type="EMBL" id="KGN84554.1"/>
    </source>
</evidence>
<sequence>MCANEKEILNEYEKYLKRLIETESEELFSNGGLKHASILMSLLFDNTQNEVRLFCNGFKPDLITTEPYFSSLRKYLSDRKKSLSLLVEVTDYVDEDPFKLLINEKKNRGGVQDSGNIVYKQISEEAKNEMFKGRIPFNFAVFDDKMYRFEFDPKSYKAVGSFNSVEKCRGLIGLFDKAFETAKEITPPFDGKGADNCSEQSPFE</sequence>
<dbReference type="AlphaFoldDB" id="A0A0A2F806"/>
<dbReference type="RefSeq" id="WP_039426496.1">
    <property type="nucleotide sequence ID" value="NZ_JRAK01000143.1"/>
</dbReference>
<dbReference type="EMBL" id="JRAK01000143">
    <property type="protein sequence ID" value="KGN84554.1"/>
    <property type="molecule type" value="Genomic_DNA"/>
</dbReference>
<organism evidence="1 2">
    <name type="scientific">Porphyromonas gulae</name>
    <dbReference type="NCBI Taxonomy" id="111105"/>
    <lineage>
        <taxon>Bacteria</taxon>
        <taxon>Pseudomonadati</taxon>
        <taxon>Bacteroidota</taxon>
        <taxon>Bacteroidia</taxon>
        <taxon>Bacteroidales</taxon>
        <taxon>Porphyromonadaceae</taxon>
        <taxon>Porphyromonas</taxon>
    </lineage>
</organism>
<comment type="caution">
    <text evidence="1">The sequence shown here is derived from an EMBL/GenBank/DDBJ whole genome shotgun (WGS) entry which is preliminary data.</text>
</comment>
<reference evidence="1 2" key="1">
    <citation type="submission" date="2014-08" db="EMBL/GenBank/DDBJ databases">
        <title>Porphyromonas gulae strain:COT-052_OH3439 Genome sequencing.</title>
        <authorList>
            <person name="Wallis C."/>
            <person name="Deusch O."/>
            <person name="O'Flynn C."/>
            <person name="Davis I."/>
            <person name="Jospin G."/>
            <person name="Darling A.E."/>
            <person name="Coil D.A."/>
            <person name="Alexiev A."/>
            <person name="Horsfall A."/>
            <person name="Kirkwood N."/>
            <person name="Harris S."/>
            <person name="Eisen J.A."/>
        </authorList>
    </citation>
    <scope>NUCLEOTIDE SEQUENCE [LARGE SCALE GENOMIC DNA]</scope>
    <source>
        <strain evidence="2">COT-052 OH3439</strain>
    </source>
</reference>
<protein>
    <submittedName>
        <fullName evidence="1">Uncharacterized protein</fullName>
    </submittedName>
</protein>
<name>A0A0A2F806_9PORP</name>
<gene>
    <name evidence="1" type="ORF">HR15_10745</name>
</gene>